<organism evidence="2 4">
    <name type="scientific">Gryllus longicercus</name>
    <dbReference type="NCBI Taxonomy" id="2509291"/>
    <lineage>
        <taxon>Eukaryota</taxon>
        <taxon>Metazoa</taxon>
        <taxon>Ecdysozoa</taxon>
        <taxon>Arthropoda</taxon>
        <taxon>Hexapoda</taxon>
        <taxon>Insecta</taxon>
        <taxon>Pterygota</taxon>
        <taxon>Neoptera</taxon>
        <taxon>Polyneoptera</taxon>
        <taxon>Orthoptera</taxon>
        <taxon>Ensifera</taxon>
        <taxon>Gryllidea</taxon>
        <taxon>Grylloidea</taxon>
        <taxon>Gryllidae</taxon>
        <taxon>Gryllinae</taxon>
        <taxon>Gryllus</taxon>
    </lineage>
</organism>
<proteinExistence type="predicted"/>
<dbReference type="GO" id="GO:0005634">
    <property type="term" value="C:nucleus"/>
    <property type="evidence" value="ECO:0007669"/>
    <property type="project" value="TreeGrafter"/>
</dbReference>
<evidence type="ECO:0000313" key="3">
    <source>
        <dbReference type="EMBL" id="KAK7869997.1"/>
    </source>
</evidence>
<dbReference type="PANTHER" id="PTHR13464">
    <property type="entry name" value="TRANSCRIPTIONAL REGULATOR PROTEIN HCNGP"/>
    <property type="match status" value="1"/>
</dbReference>
<dbReference type="PANTHER" id="PTHR13464:SF0">
    <property type="entry name" value="SAP30-BINDING PROTEIN"/>
    <property type="match status" value="1"/>
</dbReference>
<dbReference type="InterPro" id="IPR012479">
    <property type="entry name" value="SAP30BP"/>
</dbReference>
<feature type="region of interest" description="Disordered" evidence="1">
    <location>
        <begin position="201"/>
        <end position="246"/>
    </location>
</feature>
<reference evidence="2 4" key="1">
    <citation type="submission" date="2024-03" db="EMBL/GenBank/DDBJ databases">
        <title>The genome assembly and annotation of the cricket Gryllus longicercus Weissman &amp; Gray.</title>
        <authorList>
            <person name="Szrajer S."/>
            <person name="Gray D."/>
            <person name="Ylla G."/>
        </authorList>
    </citation>
    <scope>NUCLEOTIDE SEQUENCE [LARGE SCALE GENOMIC DNA]</scope>
    <source>
        <strain evidence="2">DAG 2021-001</strain>
        <tissue evidence="2">Whole body minus gut</tissue>
    </source>
</reference>
<feature type="compositionally biased region" description="Acidic residues" evidence="1">
    <location>
        <begin position="16"/>
        <end position="25"/>
    </location>
</feature>
<accession>A0AAN9V0W7</accession>
<gene>
    <name evidence="3" type="ORF">R5R35_011966</name>
    <name evidence="2" type="ORF">R5R35_014238</name>
</gene>
<feature type="compositionally biased region" description="Basic and acidic residues" evidence="1">
    <location>
        <begin position="201"/>
        <end position="220"/>
    </location>
</feature>
<keyword evidence="4" id="KW-1185">Reference proteome</keyword>
<protein>
    <recommendedName>
        <fullName evidence="5">SAP30-binding protein</fullName>
    </recommendedName>
</protein>
<sequence>MSGHALASLTATYTDSEGEDDALEEQNDKSPGEENSAHSSHSNTGIVTPPVSRTDVRVTVPVTATATARLVSYHDDTIVSDDEGNIADLNEPERRKSITIEPEPEPVVDGIRLFPEPQGRCSNELQEKINRLHEKMQTSGLDMNHVIQHKKDFRNPSIYEKLIQFCSINELGTNYPAHVYDPLRWGKESYYEELAKVQKAEMDKHERGKKGEERKEKTKVEFVSGTAKRPGSGSGAEDEAKRRKSKWDQVGTVIGSSLVAAQQNILKPVGLVQQPSLTTSATGTKSTVISAFGSLPRKPRLVLEANTHRS</sequence>
<evidence type="ECO:0000256" key="1">
    <source>
        <dbReference type="SAM" id="MobiDB-lite"/>
    </source>
</evidence>
<comment type="caution">
    <text evidence="2">The sequence shown here is derived from an EMBL/GenBank/DDBJ whole genome shotgun (WGS) entry which is preliminary data.</text>
</comment>
<evidence type="ECO:0000313" key="2">
    <source>
        <dbReference type="EMBL" id="KAK7788310.1"/>
    </source>
</evidence>
<evidence type="ECO:0008006" key="5">
    <source>
        <dbReference type="Google" id="ProtNLM"/>
    </source>
</evidence>
<dbReference type="EMBL" id="JAZDUA010000065">
    <property type="protein sequence ID" value="KAK7869997.1"/>
    <property type="molecule type" value="Genomic_DNA"/>
</dbReference>
<dbReference type="EMBL" id="JAZDUA010001298">
    <property type="protein sequence ID" value="KAK7788310.1"/>
    <property type="molecule type" value="Genomic_DNA"/>
</dbReference>
<name>A0AAN9V0W7_9ORTH</name>
<dbReference type="Pfam" id="PF07818">
    <property type="entry name" value="HCNGP"/>
    <property type="match status" value="1"/>
</dbReference>
<feature type="compositionally biased region" description="Polar residues" evidence="1">
    <location>
        <begin position="37"/>
        <end position="46"/>
    </location>
</feature>
<feature type="region of interest" description="Disordered" evidence="1">
    <location>
        <begin position="1"/>
        <end position="52"/>
    </location>
</feature>
<feature type="compositionally biased region" description="Basic and acidic residues" evidence="1">
    <location>
        <begin position="26"/>
        <end position="36"/>
    </location>
</feature>
<evidence type="ECO:0000313" key="4">
    <source>
        <dbReference type="Proteomes" id="UP001378592"/>
    </source>
</evidence>
<dbReference type="GO" id="GO:0006355">
    <property type="term" value="P:regulation of DNA-templated transcription"/>
    <property type="evidence" value="ECO:0007669"/>
    <property type="project" value="InterPro"/>
</dbReference>
<dbReference type="AlphaFoldDB" id="A0AAN9V0W7"/>
<dbReference type="Proteomes" id="UP001378592">
    <property type="component" value="Unassembled WGS sequence"/>
</dbReference>